<protein>
    <recommendedName>
        <fullName evidence="5">DUF3887 domain-containing protein</fullName>
    </recommendedName>
</protein>
<feature type="chain" id="PRO_5047085641" description="DUF3887 domain-containing protein" evidence="2">
    <location>
        <begin position="46"/>
        <end position="193"/>
    </location>
</feature>
<organism evidence="3 4">
    <name type="scientific">Deinococcus aerophilus</name>
    <dbReference type="NCBI Taxonomy" id="522488"/>
    <lineage>
        <taxon>Bacteria</taxon>
        <taxon>Thermotogati</taxon>
        <taxon>Deinococcota</taxon>
        <taxon>Deinococci</taxon>
        <taxon>Deinococcales</taxon>
        <taxon>Deinococcaceae</taxon>
        <taxon>Deinococcus</taxon>
    </lineage>
</organism>
<sequence>MRGMVGALTARPTPCPVRWSMNSRALPAFPALLTLALGTAVPAAAQSPAPAIPATPATSPAPTGPATRNAPEQAALTRGRALMTGFLAVNLNPLWQSFSPAVRAQWGTLEGFTAFRKTGLEQYGAELRVVRERTFMQGGEAVYVRSAIFEKAPQEVWAFVVGFTGPQVTTFGVLLEQDRTDDPVVRTPAYGPR</sequence>
<evidence type="ECO:0000256" key="2">
    <source>
        <dbReference type="SAM" id="SignalP"/>
    </source>
</evidence>
<dbReference type="EMBL" id="BMOM01000012">
    <property type="protein sequence ID" value="GGM10002.1"/>
    <property type="molecule type" value="Genomic_DNA"/>
</dbReference>
<keyword evidence="4" id="KW-1185">Reference proteome</keyword>
<dbReference type="Proteomes" id="UP000661918">
    <property type="component" value="Unassembled WGS sequence"/>
</dbReference>
<gene>
    <name evidence="3" type="ORF">GCM10010841_18050</name>
</gene>
<name>A0ABQ2GRU0_9DEIO</name>
<evidence type="ECO:0000313" key="4">
    <source>
        <dbReference type="Proteomes" id="UP000661918"/>
    </source>
</evidence>
<comment type="caution">
    <text evidence="3">The sequence shown here is derived from an EMBL/GenBank/DDBJ whole genome shotgun (WGS) entry which is preliminary data.</text>
</comment>
<feature type="compositionally biased region" description="Low complexity" evidence="1">
    <location>
        <begin position="47"/>
        <end position="67"/>
    </location>
</feature>
<reference evidence="4" key="1">
    <citation type="journal article" date="2019" name="Int. J. Syst. Evol. Microbiol.">
        <title>The Global Catalogue of Microorganisms (GCM) 10K type strain sequencing project: providing services to taxonomists for standard genome sequencing and annotation.</title>
        <authorList>
            <consortium name="The Broad Institute Genomics Platform"/>
            <consortium name="The Broad Institute Genome Sequencing Center for Infectious Disease"/>
            <person name="Wu L."/>
            <person name="Ma J."/>
        </authorList>
    </citation>
    <scope>NUCLEOTIDE SEQUENCE [LARGE SCALE GENOMIC DNA]</scope>
    <source>
        <strain evidence="4">JCM 15443</strain>
    </source>
</reference>
<proteinExistence type="predicted"/>
<feature type="region of interest" description="Disordered" evidence="1">
    <location>
        <begin position="47"/>
        <end position="71"/>
    </location>
</feature>
<evidence type="ECO:0000313" key="3">
    <source>
        <dbReference type="EMBL" id="GGM10002.1"/>
    </source>
</evidence>
<keyword evidence="2" id="KW-0732">Signal</keyword>
<evidence type="ECO:0000256" key="1">
    <source>
        <dbReference type="SAM" id="MobiDB-lite"/>
    </source>
</evidence>
<accession>A0ABQ2GRU0</accession>
<evidence type="ECO:0008006" key="5">
    <source>
        <dbReference type="Google" id="ProtNLM"/>
    </source>
</evidence>
<feature type="signal peptide" evidence="2">
    <location>
        <begin position="1"/>
        <end position="45"/>
    </location>
</feature>